<dbReference type="PANTHER" id="PTHR30627">
    <property type="entry name" value="PEPTIDOGLYCAN D,D-TRANSPEPTIDASE"/>
    <property type="match status" value="1"/>
</dbReference>
<reference evidence="6" key="1">
    <citation type="submission" date="2021-01" db="EMBL/GenBank/DDBJ databases">
        <title>Modified the classification status of verrucomicrobia.</title>
        <authorList>
            <person name="Feng X."/>
        </authorList>
    </citation>
    <scope>NUCLEOTIDE SEQUENCE</scope>
    <source>
        <strain evidence="6">KCTC 22041</strain>
    </source>
</reference>
<accession>A0A934VVD9</accession>
<feature type="domain" description="Penicillin-binding protein dimerisation" evidence="5">
    <location>
        <begin position="56"/>
        <end position="265"/>
    </location>
</feature>
<dbReference type="AlphaFoldDB" id="A0A934VVD9"/>
<sequence length="646" mass="70994">MKFIVTRQFQSRCIVLCSVLVAGLSALSARLVQIQLVEREHYAEQSSSVFERRETLPAIRGMIVDRNDEPLAKSVPVCSLWVDKNHLYDENEASWGLAYEEAHNSPDWSSLSPRDQSRRIKRLRNDILATESEDVIVQKHLAYAIGILARPLGMRKEDLRKRIVDNTGEYFTIAKDIPDDIAQKLRDIVDENRIHGFDFDGSLKRVYTSPHLATHVIGFTGYSERTDEDGNKHEEVVGKFGIESAMEEYLAGKDGWREYRRSTGGLRLPGDPGSLLPPRAGLNVQLTLDMQLQAIVEEELDAGLKEFNGERGAVVMMDPKTGEILAMASRPHFDLNRLETVSKNSYNFAIQAIYEPGSTIKIVAVSSALNEGLVSPQTKIFCHNGYFKDDNGAVVTDEHPKGTISVEEILKYSNNIGAYSLARQVGMNRFYDYQDRFGFGRKTGVSLSGESRGLNPKSRNPTTFSRAAFGYALSVTPLQMATAYCVIAGDGKLRKPHIVKSIVANDGTVVQRFDPEVVCETIKPKAAAEMRAALTKVTSSGGTATRANVQGFHVAGKTGTAQKLRADGKGYMVGHYILSFAGMMPAEDPAFVCYVVLDDPRPVGVGRVGGTTAGPIFSRIAARAAIRMNLQPSEPVSPPVATSASR</sequence>
<evidence type="ECO:0000259" key="4">
    <source>
        <dbReference type="Pfam" id="PF00905"/>
    </source>
</evidence>
<dbReference type="Gene3D" id="3.90.1310.10">
    <property type="entry name" value="Penicillin-binding protein 2a (Domain 2)"/>
    <property type="match status" value="1"/>
</dbReference>
<dbReference type="Pfam" id="PF00905">
    <property type="entry name" value="Transpeptidase"/>
    <property type="match status" value="1"/>
</dbReference>
<keyword evidence="7" id="KW-1185">Reference proteome</keyword>
<comment type="subcellular location">
    <subcellularLocation>
        <location evidence="1">Membrane</location>
    </subcellularLocation>
</comment>
<dbReference type="GO" id="GO:0071555">
    <property type="term" value="P:cell wall organization"/>
    <property type="evidence" value="ECO:0007669"/>
    <property type="project" value="TreeGrafter"/>
</dbReference>
<dbReference type="Pfam" id="PF03717">
    <property type="entry name" value="PBP_dimer"/>
    <property type="match status" value="1"/>
</dbReference>
<dbReference type="InterPro" id="IPR012338">
    <property type="entry name" value="Beta-lactam/transpept-like"/>
</dbReference>
<dbReference type="Gene3D" id="3.40.710.10">
    <property type="entry name" value="DD-peptidase/beta-lactamase superfamily"/>
    <property type="match status" value="1"/>
</dbReference>
<feature type="domain" description="Penicillin-binding protein transpeptidase" evidence="4">
    <location>
        <begin position="312"/>
        <end position="620"/>
    </location>
</feature>
<dbReference type="InterPro" id="IPR001460">
    <property type="entry name" value="PCN-bd_Tpept"/>
</dbReference>
<dbReference type="GO" id="GO:0004180">
    <property type="term" value="F:carboxypeptidase activity"/>
    <property type="evidence" value="ECO:0007669"/>
    <property type="project" value="UniProtKB-KW"/>
</dbReference>
<evidence type="ECO:0000256" key="2">
    <source>
        <dbReference type="ARBA" id="ARBA00022645"/>
    </source>
</evidence>
<evidence type="ECO:0000259" key="5">
    <source>
        <dbReference type="Pfam" id="PF03717"/>
    </source>
</evidence>
<name>A0A934VVD9_9BACT</name>
<protein>
    <submittedName>
        <fullName evidence="6">Penicillin-binding protein 2</fullName>
    </submittedName>
</protein>
<keyword evidence="2" id="KW-0121">Carboxypeptidase</keyword>
<dbReference type="EMBL" id="JAENIJ010000022">
    <property type="protein sequence ID" value="MBK1883462.1"/>
    <property type="molecule type" value="Genomic_DNA"/>
</dbReference>
<dbReference type="InterPro" id="IPR050515">
    <property type="entry name" value="Beta-lactam/transpept"/>
</dbReference>
<keyword evidence="2" id="KW-0645">Protease</keyword>
<dbReference type="GO" id="GO:0005886">
    <property type="term" value="C:plasma membrane"/>
    <property type="evidence" value="ECO:0007669"/>
    <property type="project" value="TreeGrafter"/>
</dbReference>
<evidence type="ECO:0000256" key="3">
    <source>
        <dbReference type="ARBA" id="ARBA00023136"/>
    </source>
</evidence>
<evidence type="ECO:0000313" key="6">
    <source>
        <dbReference type="EMBL" id="MBK1883462.1"/>
    </source>
</evidence>
<dbReference type="Gene3D" id="3.30.450.330">
    <property type="match status" value="1"/>
</dbReference>
<keyword evidence="3" id="KW-0472">Membrane</keyword>
<dbReference type="SUPFAM" id="SSF56519">
    <property type="entry name" value="Penicillin binding protein dimerisation domain"/>
    <property type="match status" value="1"/>
</dbReference>
<evidence type="ECO:0000313" key="7">
    <source>
        <dbReference type="Proteomes" id="UP000603141"/>
    </source>
</evidence>
<dbReference type="GO" id="GO:0008658">
    <property type="term" value="F:penicillin binding"/>
    <property type="evidence" value="ECO:0007669"/>
    <property type="project" value="InterPro"/>
</dbReference>
<evidence type="ECO:0000256" key="1">
    <source>
        <dbReference type="ARBA" id="ARBA00004370"/>
    </source>
</evidence>
<proteinExistence type="predicted"/>
<dbReference type="InterPro" id="IPR036138">
    <property type="entry name" value="PBP_dimer_sf"/>
</dbReference>
<dbReference type="RefSeq" id="WP_200271641.1">
    <property type="nucleotide sequence ID" value="NZ_JAENIJ010000022.1"/>
</dbReference>
<gene>
    <name evidence="6" type="ORF">JIN85_13630</name>
</gene>
<keyword evidence="2" id="KW-0378">Hydrolase</keyword>
<dbReference type="Proteomes" id="UP000603141">
    <property type="component" value="Unassembled WGS sequence"/>
</dbReference>
<organism evidence="6 7">
    <name type="scientific">Luteolibacter pohnpeiensis</name>
    <dbReference type="NCBI Taxonomy" id="454153"/>
    <lineage>
        <taxon>Bacteria</taxon>
        <taxon>Pseudomonadati</taxon>
        <taxon>Verrucomicrobiota</taxon>
        <taxon>Verrucomicrobiia</taxon>
        <taxon>Verrucomicrobiales</taxon>
        <taxon>Verrucomicrobiaceae</taxon>
        <taxon>Luteolibacter</taxon>
    </lineage>
</organism>
<dbReference type="InterPro" id="IPR005311">
    <property type="entry name" value="PBP_dimer"/>
</dbReference>
<dbReference type="SUPFAM" id="SSF56601">
    <property type="entry name" value="beta-lactamase/transpeptidase-like"/>
    <property type="match status" value="1"/>
</dbReference>
<comment type="caution">
    <text evidence="6">The sequence shown here is derived from an EMBL/GenBank/DDBJ whole genome shotgun (WGS) entry which is preliminary data.</text>
</comment>